<dbReference type="Proteomes" id="UP000463857">
    <property type="component" value="Chromosome"/>
</dbReference>
<dbReference type="InParanoid" id="A0A7L4YPR7"/>
<keyword evidence="2" id="KW-1185">Reference proteome</keyword>
<reference evidence="1 2" key="1">
    <citation type="journal article" date="2018" name="Int. J. Syst. Evol. Microbiol.">
        <title>Epidermidibacterium keratini gen. nov., sp. nov., a member of the family Sporichthyaceae, isolated from keratin epidermis.</title>
        <authorList>
            <person name="Lee D.G."/>
            <person name="Trujillo M.E."/>
            <person name="Kang S."/>
            <person name="Nam J.J."/>
            <person name="Kim Y.J."/>
        </authorList>
    </citation>
    <scope>NUCLEOTIDE SEQUENCE [LARGE SCALE GENOMIC DNA]</scope>
    <source>
        <strain evidence="1 2">EPI-7</strain>
    </source>
</reference>
<sequence>MTSAEQVLPAPRTRLEARAYAALHGCACPGDRTTESRLCYLGDDLIEELTTVCAECSQPHTFRFAVTETPKRPPRNDKAMFGYPFGTSELLNVDDWTAIADQSARLGTAEGLRIAVAALEEARRSPDVDSLTQGRLTARQASYAESLETIEAR</sequence>
<proteinExistence type="predicted"/>
<name>A0A7L4YPR7_9ACTN</name>
<evidence type="ECO:0000313" key="1">
    <source>
        <dbReference type="EMBL" id="QHC00884.1"/>
    </source>
</evidence>
<gene>
    <name evidence="1" type="ORF">EK0264_11700</name>
</gene>
<dbReference type="RefSeq" id="WP_159545807.1">
    <property type="nucleotide sequence ID" value="NZ_CP047156.1"/>
</dbReference>
<dbReference type="OrthoDB" id="4276070at2"/>
<accession>A0A7L4YPR7</accession>
<evidence type="ECO:0000313" key="2">
    <source>
        <dbReference type="Proteomes" id="UP000463857"/>
    </source>
</evidence>
<protein>
    <submittedName>
        <fullName evidence="1">Uncharacterized protein</fullName>
    </submittedName>
</protein>
<organism evidence="1 2">
    <name type="scientific">Epidermidibacterium keratini</name>
    <dbReference type="NCBI Taxonomy" id="1891644"/>
    <lineage>
        <taxon>Bacteria</taxon>
        <taxon>Bacillati</taxon>
        <taxon>Actinomycetota</taxon>
        <taxon>Actinomycetes</taxon>
        <taxon>Sporichthyales</taxon>
        <taxon>Sporichthyaceae</taxon>
        <taxon>Epidermidibacterium</taxon>
    </lineage>
</organism>
<dbReference type="AlphaFoldDB" id="A0A7L4YPR7"/>
<dbReference type="KEGG" id="eke:EK0264_11700"/>
<dbReference type="EMBL" id="CP047156">
    <property type="protein sequence ID" value="QHC00884.1"/>
    <property type="molecule type" value="Genomic_DNA"/>
</dbReference>